<dbReference type="SUPFAM" id="SSF52374">
    <property type="entry name" value="Nucleotidylyl transferase"/>
    <property type="match status" value="1"/>
</dbReference>
<comment type="caution">
    <text evidence="5">The sequence shown here is derived from an EMBL/GenBank/DDBJ whole genome shotgun (WGS) entry which is preliminary data.</text>
</comment>
<dbReference type="GO" id="GO:0000309">
    <property type="term" value="F:nicotinamide-nucleotide adenylyltransferase activity"/>
    <property type="evidence" value="ECO:0007669"/>
    <property type="project" value="InterPro"/>
</dbReference>
<dbReference type="Gene3D" id="3.90.79.10">
    <property type="entry name" value="Nucleoside Triphosphate Pyrophosphohydrolase"/>
    <property type="match status" value="1"/>
</dbReference>
<dbReference type="AlphaFoldDB" id="A0A0F9QDM4"/>
<proteinExistence type="inferred from homology"/>
<dbReference type="PANTHER" id="PTHR21342">
    <property type="entry name" value="PHOSPHOPANTETHEINE ADENYLYLTRANSFERASE"/>
    <property type="match status" value="1"/>
</dbReference>
<sequence>MKDEILACIHSDDIKYLQSGQFSKHVFPLKRKEAHLKKSIHLITRLFLLSKSPKGEIFYLLQKRGKNKKMFPEYFTDSSSGHVIWSKNLNFDEIKKNCMRELEEEFGIQSKAVLNVKFHNLNIVGDEIAYTFFGMVDYGVKLNPNPNELDVNDSKFYNRLELESILENEKNVEITKKIWKKLIDTDINSLFKITTNQRKIPQKKIALTIGRFQPLHHGHIYILKDILRSYKKVKIGIGSSQLYNTLDNPFTSGERKAFLQTALKKRKISSKKYEIFEIPDIFNAEKWIDHVISIVGEFNTVITNSLWVRELFSNKNVHVEKTNTIFKKKYNGKNIRNLILKGNKMWKSLVPKEIAELIKEFNGINRIKSFK</sequence>
<keyword evidence="3" id="KW-0548">Nucleotidyltransferase</keyword>
<evidence type="ECO:0000259" key="4">
    <source>
        <dbReference type="PROSITE" id="PS51462"/>
    </source>
</evidence>
<evidence type="ECO:0000313" key="5">
    <source>
        <dbReference type="EMBL" id="KKN11296.1"/>
    </source>
</evidence>
<gene>
    <name evidence="5" type="ORF">LCGC14_1027950</name>
</gene>
<dbReference type="GO" id="GO:0009435">
    <property type="term" value="P:NAD+ biosynthetic process"/>
    <property type="evidence" value="ECO:0007669"/>
    <property type="project" value="InterPro"/>
</dbReference>
<dbReference type="PANTHER" id="PTHR21342:SF0">
    <property type="entry name" value="BIFUNCTIONAL NMN ADENYLYLTRANSFERASE_NUDIX HYDROLASE"/>
    <property type="match status" value="1"/>
</dbReference>
<dbReference type="NCBIfam" id="NF002243">
    <property type="entry name" value="PRK01153.1"/>
    <property type="match status" value="1"/>
</dbReference>
<dbReference type="HAMAP" id="MF_00243">
    <property type="entry name" value="NMN_adenylyltr"/>
    <property type="match status" value="1"/>
</dbReference>
<dbReference type="InterPro" id="IPR006418">
    <property type="entry name" value="NMN_Atrans_arc"/>
</dbReference>
<evidence type="ECO:0000256" key="3">
    <source>
        <dbReference type="ARBA" id="ARBA00022695"/>
    </source>
</evidence>
<dbReference type="InterPro" id="IPR000086">
    <property type="entry name" value="NUDIX_hydrolase_dom"/>
</dbReference>
<organism evidence="5">
    <name type="scientific">marine sediment metagenome</name>
    <dbReference type="NCBI Taxonomy" id="412755"/>
    <lineage>
        <taxon>unclassified sequences</taxon>
        <taxon>metagenomes</taxon>
        <taxon>ecological metagenomes</taxon>
    </lineage>
</organism>
<dbReference type="PROSITE" id="PS51462">
    <property type="entry name" value="NUDIX"/>
    <property type="match status" value="1"/>
</dbReference>
<evidence type="ECO:0000256" key="2">
    <source>
        <dbReference type="ARBA" id="ARBA00022679"/>
    </source>
</evidence>
<dbReference type="InterPro" id="IPR004821">
    <property type="entry name" value="Cyt_trans-like"/>
</dbReference>
<dbReference type="InterPro" id="IPR014729">
    <property type="entry name" value="Rossmann-like_a/b/a_fold"/>
</dbReference>
<dbReference type="EMBL" id="LAZR01004150">
    <property type="protein sequence ID" value="KKN11296.1"/>
    <property type="molecule type" value="Genomic_DNA"/>
</dbReference>
<protein>
    <recommendedName>
        <fullName evidence="4">Nudix hydrolase domain-containing protein</fullName>
    </recommendedName>
</protein>
<dbReference type="InterPro" id="IPR015797">
    <property type="entry name" value="NUDIX_hydrolase-like_dom_sf"/>
</dbReference>
<dbReference type="Gene3D" id="3.40.50.620">
    <property type="entry name" value="HUPs"/>
    <property type="match status" value="1"/>
</dbReference>
<evidence type="ECO:0000256" key="1">
    <source>
        <dbReference type="ARBA" id="ARBA00010124"/>
    </source>
</evidence>
<accession>A0A0F9QDM4</accession>
<dbReference type="GO" id="GO:0005737">
    <property type="term" value="C:cytoplasm"/>
    <property type="evidence" value="ECO:0007669"/>
    <property type="project" value="InterPro"/>
</dbReference>
<reference evidence="5" key="1">
    <citation type="journal article" date="2015" name="Nature">
        <title>Complex archaea that bridge the gap between prokaryotes and eukaryotes.</title>
        <authorList>
            <person name="Spang A."/>
            <person name="Saw J.H."/>
            <person name="Jorgensen S.L."/>
            <person name="Zaremba-Niedzwiedzka K."/>
            <person name="Martijn J."/>
            <person name="Lind A.E."/>
            <person name="van Eijk R."/>
            <person name="Schleper C."/>
            <person name="Guy L."/>
            <person name="Ettema T.J."/>
        </authorList>
    </citation>
    <scope>NUCLEOTIDE SEQUENCE</scope>
</reference>
<dbReference type="SUPFAM" id="SSF55811">
    <property type="entry name" value="Nudix"/>
    <property type="match status" value="1"/>
</dbReference>
<comment type="similarity">
    <text evidence="1">Belongs to the archaeal NMN adenylyltransferase family.</text>
</comment>
<dbReference type="NCBIfam" id="TIGR00125">
    <property type="entry name" value="cyt_tran_rel"/>
    <property type="match status" value="1"/>
</dbReference>
<feature type="domain" description="Nudix hydrolase" evidence="4">
    <location>
        <begin position="39"/>
        <end position="182"/>
    </location>
</feature>
<keyword evidence="2" id="KW-0808">Transferase</keyword>
<name>A0A0F9QDM4_9ZZZZ</name>
<dbReference type="Pfam" id="PF01467">
    <property type="entry name" value="CTP_transf_like"/>
    <property type="match status" value="1"/>
</dbReference>